<gene>
    <name evidence="4" type="ORF">D3872_23915</name>
</gene>
<evidence type="ECO:0000313" key="5">
    <source>
        <dbReference type="Proteomes" id="UP000284006"/>
    </source>
</evidence>
<dbReference type="InterPro" id="IPR007041">
    <property type="entry name" value="Arg_succinylTrfase_AstA/AruG"/>
</dbReference>
<sequence length="343" mass="36911">MFVVRPVELTDIASLEKLAAVTMPGVHTLPKTREEIAASVERSIASFSAHVDIPSEESYMFVLEESATGSIAGTAAIHASAGSNGTYFSFRNDVIQQVSRDLNISHSVHALTLCSELTGYSQLSGFYVTDRENAGVEATLLSRARLLFAVLAPHRFADRFFVPLAGSTDNDGQSPFWDALGRKFFKMDFLDAERVIGGARNRTLIVELMPHYPVYVPLLPGAAQAAMGQIHPDGELAFSLLTEEGFEADDYIDIFDGGPILQAHKNSLRTFGGSIIRRVELAEPDALPGAMVTYAVATSSEQNFRAITVACASAESGDTVQLPVGALRALMVAPGDNVICVRI</sequence>
<reference evidence="4 5" key="1">
    <citation type="submission" date="2018-09" db="EMBL/GenBank/DDBJ databases">
        <authorList>
            <person name="Zhu H."/>
        </authorList>
    </citation>
    <scope>NUCLEOTIDE SEQUENCE [LARGE SCALE GENOMIC DNA]</scope>
    <source>
        <strain evidence="4 5">K1S02-61</strain>
    </source>
</reference>
<dbReference type="GO" id="GO:0008791">
    <property type="term" value="F:arginine N-succinyltransferase activity"/>
    <property type="evidence" value="ECO:0007669"/>
    <property type="project" value="InterPro"/>
</dbReference>
<organism evidence="4 5">
    <name type="scientific">Massilia cavernae</name>
    <dbReference type="NCBI Taxonomy" id="2320864"/>
    <lineage>
        <taxon>Bacteria</taxon>
        <taxon>Pseudomonadati</taxon>
        <taxon>Pseudomonadota</taxon>
        <taxon>Betaproteobacteria</taxon>
        <taxon>Burkholderiales</taxon>
        <taxon>Oxalobacteraceae</taxon>
        <taxon>Telluria group</taxon>
        <taxon>Massilia</taxon>
    </lineage>
</organism>
<evidence type="ECO:0000256" key="2">
    <source>
        <dbReference type="ARBA" id="ARBA00022679"/>
    </source>
</evidence>
<evidence type="ECO:0000256" key="1">
    <source>
        <dbReference type="ARBA" id="ARBA00022503"/>
    </source>
</evidence>
<protein>
    <submittedName>
        <fullName evidence="4">Arginine N-succinyltransferase</fullName>
    </submittedName>
</protein>
<dbReference type="Pfam" id="PF04958">
    <property type="entry name" value="AstA"/>
    <property type="match status" value="1"/>
</dbReference>
<dbReference type="InterPro" id="IPR016181">
    <property type="entry name" value="Acyl_CoA_acyltransferase"/>
</dbReference>
<keyword evidence="1" id="KW-0056">Arginine metabolism</keyword>
<dbReference type="RefSeq" id="WP_119813111.1">
    <property type="nucleotide sequence ID" value="NZ_QYUP01000191.1"/>
</dbReference>
<dbReference type="PANTHER" id="PTHR30420">
    <property type="entry name" value="N-SUCCINYLARGININE DIHYDROLASE"/>
    <property type="match status" value="1"/>
</dbReference>
<dbReference type="EMBL" id="QYUP01000191">
    <property type="protein sequence ID" value="RJG08450.1"/>
    <property type="molecule type" value="Genomic_DNA"/>
</dbReference>
<dbReference type="PANTHER" id="PTHR30420:SF1">
    <property type="entry name" value="ARGININE N-SUCCINYLTRANSFERASE"/>
    <property type="match status" value="1"/>
</dbReference>
<accession>A0A418X7M1</accession>
<keyword evidence="5" id="KW-1185">Reference proteome</keyword>
<dbReference type="SUPFAM" id="SSF55729">
    <property type="entry name" value="Acyl-CoA N-acyltransferases (Nat)"/>
    <property type="match status" value="1"/>
</dbReference>
<dbReference type="GO" id="GO:0006527">
    <property type="term" value="P:L-arginine catabolic process"/>
    <property type="evidence" value="ECO:0007669"/>
    <property type="project" value="InterPro"/>
</dbReference>
<proteinExistence type="predicted"/>
<dbReference type="OrthoDB" id="21121at2"/>
<dbReference type="Proteomes" id="UP000284006">
    <property type="component" value="Unassembled WGS sequence"/>
</dbReference>
<name>A0A418X7M1_9BURK</name>
<comment type="caution">
    <text evidence="4">The sequence shown here is derived from an EMBL/GenBank/DDBJ whole genome shotgun (WGS) entry which is preliminary data.</text>
</comment>
<evidence type="ECO:0000256" key="3">
    <source>
        <dbReference type="ARBA" id="ARBA00023315"/>
    </source>
</evidence>
<dbReference type="NCBIfam" id="TIGR03243">
    <property type="entry name" value="arg_catab_AOST"/>
    <property type="match status" value="1"/>
</dbReference>
<keyword evidence="3" id="KW-0012">Acyltransferase</keyword>
<evidence type="ECO:0000313" key="4">
    <source>
        <dbReference type="EMBL" id="RJG08450.1"/>
    </source>
</evidence>
<keyword evidence="2 4" id="KW-0808">Transferase</keyword>
<dbReference type="AlphaFoldDB" id="A0A418X7M1"/>